<keyword evidence="3" id="KW-0171">Cobalt transport</keyword>
<feature type="transmembrane region" description="Helical" evidence="13">
    <location>
        <begin position="147"/>
        <end position="166"/>
    </location>
</feature>
<comment type="function">
    <text evidence="1">Efflux system for nickel and cobalt.</text>
</comment>
<feature type="compositionally biased region" description="Basic and acidic residues" evidence="14">
    <location>
        <begin position="179"/>
        <end position="191"/>
    </location>
</feature>
<dbReference type="InterPro" id="IPR011541">
    <property type="entry name" value="Ni/Co_transpt_high_affinity"/>
</dbReference>
<feature type="region of interest" description="Disordered" evidence="14">
    <location>
        <begin position="179"/>
        <end position="219"/>
    </location>
</feature>
<protein>
    <recommendedName>
        <fullName evidence="13">Nickel/cobalt efflux system</fullName>
    </recommendedName>
</protein>
<feature type="transmembrane region" description="Helical" evidence="13">
    <location>
        <begin position="308"/>
        <end position="329"/>
    </location>
</feature>
<gene>
    <name evidence="15" type="ORF">WG926_17080</name>
</gene>
<comment type="subcellular location">
    <subcellularLocation>
        <location evidence="2 13">Cell membrane</location>
        <topology evidence="2 13">Multi-pass membrane protein</topology>
    </subcellularLocation>
</comment>
<keyword evidence="8 13" id="KW-1133">Transmembrane helix</keyword>
<dbReference type="EMBL" id="JBBKTW010000006">
    <property type="protein sequence ID" value="MEN2990035.1"/>
    <property type="molecule type" value="Genomic_DNA"/>
</dbReference>
<keyword evidence="12" id="KW-0170">Cobalt</keyword>
<evidence type="ECO:0000256" key="9">
    <source>
        <dbReference type="ARBA" id="ARBA00023065"/>
    </source>
</evidence>
<keyword evidence="7 13" id="KW-0812">Transmembrane</keyword>
<accession>A0ABU9YN71</accession>
<evidence type="ECO:0000256" key="11">
    <source>
        <dbReference type="ARBA" id="ARBA00023136"/>
    </source>
</evidence>
<evidence type="ECO:0000256" key="1">
    <source>
        <dbReference type="ARBA" id="ARBA00002510"/>
    </source>
</evidence>
<comment type="similarity">
    <text evidence="13">Belongs to the NiCoT transporter (TC 2.A.52) family.</text>
</comment>
<evidence type="ECO:0000256" key="2">
    <source>
        <dbReference type="ARBA" id="ARBA00004651"/>
    </source>
</evidence>
<keyword evidence="11 13" id="KW-0472">Membrane</keyword>
<evidence type="ECO:0000313" key="15">
    <source>
        <dbReference type="EMBL" id="MEN2990035.1"/>
    </source>
</evidence>
<keyword evidence="6" id="KW-0533">Nickel</keyword>
<evidence type="ECO:0000256" key="4">
    <source>
        <dbReference type="ARBA" id="ARBA00022448"/>
    </source>
</evidence>
<comment type="caution">
    <text evidence="15">The sequence shown here is derived from an EMBL/GenBank/DDBJ whole genome shotgun (WGS) entry which is preliminary data.</text>
</comment>
<keyword evidence="5" id="KW-1003">Cell membrane</keyword>
<dbReference type="RefSeq" id="WP_345937880.1">
    <property type="nucleotide sequence ID" value="NZ_JBBKTW010000006.1"/>
</dbReference>
<feature type="compositionally biased region" description="Basic and acidic residues" evidence="14">
    <location>
        <begin position="206"/>
        <end position="216"/>
    </location>
</feature>
<evidence type="ECO:0000256" key="10">
    <source>
        <dbReference type="ARBA" id="ARBA00023112"/>
    </source>
</evidence>
<evidence type="ECO:0000256" key="6">
    <source>
        <dbReference type="ARBA" id="ARBA00022596"/>
    </source>
</evidence>
<evidence type="ECO:0000313" key="16">
    <source>
        <dbReference type="Proteomes" id="UP001413721"/>
    </source>
</evidence>
<dbReference type="Pfam" id="PF03824">
    <property type="entry name" value="NicO"/>
    <property type="match status" value="1"/>
</dbReference>
<dbReference type="InterPro" id="IPR051224">
    <property type="entry name" value="NiCoT_RcnA"/>
</dbReference>
<evidence type="ECO:0000256" key="7">
    <source>
        <dbReference type="ARBA" id="ARBA00022692"/>
    </source>
</evidence>
<evidence type="ECO:0000256" key="13">
    <source>
        <dbReference type="RuleBase" id="RU362101"/>
    </source>
</evidence>
<feature type="transmembrane region" description="Helical" evidence="13">
    <location>
        <begin position="256"/>
        <end position="282"/>
    </location>
</feature>
<evidence type="ECO:0000256" key="14">
    <source>
        <dbReference type="SAM" id="MobiDB-lite"/>
    </source>
</evidence>
<feature type="transmembrane region" description="Helical" evidence="13">
    <location>
        <begin position="227"/>
        <end position="249"/>
    </location>
</feature>
<keyword evidence="10" id="KW-0921">Nickel transport</keyword>
<dbReference type="Proteomes" id="UP001413721">
    <property type="component" value="Unassembled WGS sequence"/>
</dbReference>
<proteinExistence type="inferred from homology"/>
<name>A0ABU9YN71_9PROT</name>
<feature type="transmembrane region" description="Helical" evidence="13">
    <location>
        <begin position="110"/>
        <end position="135"/>
    </location>
</feature>
<sequence>MMIWSAAAMASAYLGRGGAAEAPPAIETAAIGAGFLGPVLAQIIRWQGELNAMISGALGEAVRAGTIGPALTVIGLAFAYGVLHAAGPGHGKVAVAGYLAGRPAQARTSLVMGVAISLMQGLVAIVAIGGLALVLGRQGLGRMTDPLALELASYALIAAMGGWMLANLLRGRAACGHDHDHGHDHAHDHGHHDHAHHDHGHHEHHHHEGHEGHDHAAAAPRRRHPDAFWGMIAAAGIRPCSGAILLLLFSMSQGAFLLGMAGVLAMSLGSAITVVLIGLGVIGVRRSLVALAAGGAGARGGWLIDRGLAFAAPALILIFGTLMAWATWIRMSAGL</sequence>
<evidence type="ECO:0000256" key="12">
    <source>
        <dbReference type="ARBA" id="ARBA00023285"/>
    </source>
</evidence>
<keyword evidence="9" id="KW-0406">Ion transport</keyword>
<feature type="compositionally biased region" description="Basic residues" evidence="14">
    <location>
        <begin position="192"/>
        <end position="205"/>
    </location>
</feature>
<reference evidence="15 16" key="1">
    <citation type="submission" date="2024-03" db="EMBL/GenBank/DDBJ databases">
        <title>High-quality draft genome sequencing of Tistrella sp. BH-R2-4.</title>
        <authorList>
            <person name="Dong C."/>
        </authorList>
    </citation>
    <scope>NUCLEOTIDE SEQUENCE [LARGE SCALE GENOMIC DNA]</scope>
    <source>
        <strain evidence="15 16">BH-R2-4</strain>
    </source>
</reference>
<evidence type="ECO:0000256" key="3">
    <source>
        <dbReference type="ARBA" id="ARBA00022426"/>
    </source>
</evidence>
<evidence type="ECO:0000256" key="8">
    <source>
        <dbReference type="ARBA" id="ARBA00022989"/>
    </source>
</evidence>
<evidence type="ECO:0000256" key="5">
    <source>
        <dbReference type="ARBA" id="ARBA00022475"/>
    </source>
</evidence>
<keyword evidence="16" id="KW-1185">Reference proteome</keyword>
<dbReference type="PANTHER" id="PTHR40659:SF1">
    <property type="entry name" value="NICKEL_COBALT EFFLUX SYSTEM RCNA"/>
    <property type="match status" value="1"/>
</dbReference>
<keyword evidence="4 13" id="KW-0813">Transport</keyword>
<organism evidence="15 16">
    <name type="scientific">Tistrella arctica</name>
    <dbReference type="NCBI Taxonomy" id="3133430"/>
    <lineage>
        <taxon>Bacteria</taxon>
        <taxon>Pseudomonadati</taxon>
        <taxon>Pseudomonadota</taxon>
        <taxon>Alphaproteobacteria</taxon>
        <taxon>Geminicoccales</taxon>
        <taxon>Geminicoccaceae</taxon>
        <taxon>Tistrella</taxon>
    </lineage>
</organism>
<dbReference type="PANTHER" id="PTHR40659">
    <property type="entry name" value="NICKEL/COBALT EFFLUX SYSTEM RCNA"/>
    <property type="match status" value="1"/>
</dbReference>